<dbReference type="InterPro" id="IPR001965">
    <property type="entry name" value="Znf_PHD"/>
</dbReference>
<dbReference type="InterPro" id="IPR019786">
    <property type="entry name" value="Zinc_finger_PHD-type_CS"/>
</dbReference>
<evidence type="ECO:0000256" key="5">
    <source>
        <dbReference type="ARBA" id="ARBA00023015"/>
    </source>
</evidence>
<dbReference type="InterPro" id="IPR013083">
    <property type="entry name" value="Znf_RING/FYVE/PHD"/>
</dbReference>
<dbReference type="InterPro" id="IPR011011">
    <property type="entry name" value="Znf_FYVE_PHD"/>
</dbReference>
<name>A0ABM3K3J5_BACDO</name>
<dbReference type="PANTHER" id="PTHR46452:SF1">
    <property type="entry name" value="TRANSCRIPTION INITIATION FACTOR TFIID SUBUNIT 3"/>
    <property type="match status" value="1"/>
</dbReference>
<feature type="compositionally biased region" description="Basic and acidic residues" evidence="9">
    <location>
        <begin position="1295"/>
        <end position="1319"/>
    </location>
</feature>
<dbReference type="InterPro" id="IPR009072">
    <property type="entry name" value="Histone-fold"/>
</dbReference>
<dbReference type="InterPro" id="IPR019787">
    <property type="entry name" value="Znf_PHD-finger"/>
</dbReference>
<feature type="compositionally biased region" description="Polar residues" evidence="9">
    <location>
        <begin position="589"/>
        <end position="604"/>
    </location>
</feature>
<feature type="region of interest" description="Disordered" evidence="9">
    <location>
        <begin position="1271"/>
        <end position="1319"/>
    </location>
</feature>
<evidence type="ECO:0000256" key="6">
    <source>
        <dbReference type="ARBA" id="ARBA00023163"/>
    </source>
</evidence>
<keyword evidence="6" id="KW-0804">Transcription</keyword>
<keyword evidence="11" id="KW-1185">Reference proteome</keyword>
<evidence type="ECO:0000313" key="11">
    <source>
        <dbReference type="Proteomes" id="UP001652620"/>
    </source>
</evidence>
<evidence type="ECO:0000256" key="3">
    <source>
        <dbReference type="ARBA" id="ARBA00022771"/>
    </source>
</evidence>
<keyword evidence="7" id="KW-0539">Nucleus</keyword>
<dbReference type="PROSITE" id="PS01359">
    <property type="entry name" value="ZF_PHD_1"/>
    <property type="match status" value="1"/>
</dbReference>
<sequence length="1658" mass="182913">MTDHYIRELLRTVVAQICQTIGYHVVQTTPFELLQDILQRFLHEFSRDLRRQVEHYNRTEACLDDIYITLRNLNINISELLDYTNNVEPVPLAVELPKFPAHKNTNLNFLKPGSKEVLIRPVHIHEYLPPMLPADSKSTLPSHYLHSDSPFFKSSSINVSNDCETKTERYLPTFANTVTCMSTPNGLGVSKDSLDPSQEGANITLCSSSHMFDEEGRPTREISSVVMTTGGFISPAIEGKLPDTKVPKFVEKLMGLDAPPPTSPAAVVSSEKFRTAEHKHHSNNTTPKAGVSEAVHTCTLQSKPLLNVEKIKLVDGVASQLLATSSKHMIANENVSDITNISVIKKAGWSPLTRHVQVPTIATKLLNKAKKKSPLDLQSALIAKTYLPNAENSNTSLISPRVENSERLHKKTKKMLLNLLKPGLESSSISSDYSNSVLQRHKMEKYLKKQSKHKKRILHKQKQGDVLKNLEIAKVLGDELPVPQPSSTKTLSNISVIKESFLPEASKEKTCAPKASLSDVSPLFSQCSATDNSCSVKNTENDAVDNVKLSLNATSLEKKILSGVKLSTELDKNKLNIFKKISKQKSQKPASPNSRVPSTQLSGGNDVQFINLPCGTTITPTPTNLKCMIASDTNVHNSDQLEKKSKVSVNCERGAAGLVENISANSITDVIIPNQISQLPLQISEGTKPKKRGRKPGSKNLPKQTIVSPIGSSDVSHTKKMKKLKASKYDQQHRPHLETKLSMELINPVDNMTPTLCCGSDAITSSLSLNIKDIRKERKKNKTKNLILNMSMNEPNEYNAEKVFPTKEEVNTINKKLMRMDTILQPLGLFNDAMVDPNSDIIQTSSHKPLPYKSPTNRKRLSPQIPLQLHTIPSLMHGAHQSFTPKPAMGGIPDLLKLCPFPSGPGLIPHTAQNMLFPRLLPTFHLPIPNLRQQSAAKPINIESSISGTSLEPSLFQASAERNYCNVPPFVPESMKLTSPEVISETRKAERECPKTPKLQHSTTVSEKILNTPELWSTPETSSKSVPPTPGGMSLNTYELHLQNDRATESPKSNADNPVFVGSMYSKHASSSINLAKSSAATSILNAEDPIELSDDSIEYSTIMLNSLSSTNSKDLHQNQLQLPTKSLNFSQIEDYVPIRKDITKELSGDLYLSSKDPKMFQKANKLLKTTKNFLPTEPENLSQIDIFSSEKHGVGKLAGGADLIPLISTGSAYSAKTIPSTSLTATVAAPFTLSKKDIYSTNAFENSLLSANITDNEFLCVSNELQRKKKDHKKLKKLRDDKTKKKKDKKSKCKERTDHHENVVNRNEKSLKEKQKDSLRCDEEQQLVNKDLLKKLKKEKKKKNKQLFTEELVQTVKKHATDTPGISGVGKPTTMFSMFSTSTNLSATTNLSSSTESFVPKLTLKLGNSQSPTPDEDTSHKKYFSTSKTLNEFERKREPSPELARISPLVTRPQKQKFNLAAETLISASNQIAVSGGSGNSAFDSINESKVSTVSASKNPCVHSGASSPSPWSSGATLSASSVLLPQQLLRPLKSQEPLLLSSKVDRGLLPNSNINISHSLDVAARHSPVPLISETSRPSSYIDAEGNRVWICPACGKVDDGSPMIGCDGCDAWYHWICVGITIAPKDNEDWFCRVCITRKKGIHATDKKRKRSKKK</sequence>
<feature type="region of interest" description="Disordered" evidence="9">
    <location>
        <begin position="986"/>
        <end position="1005"/>
    </location>
</feature>
<evidence type="ECO:0000256" key="7">
    <source>
        <dbReference type="ARBA" id="ARBA00023242"/>
    </source>
</evidence>
<keyword evidence="5" id="KW-0805">Transcription regulation</keyword>
<dbReference type="Gene3D" id="1.10.20.10">
    <property type="entry name" value="Histone, subunit A"/>
    <property type="match status" value="1"/>
</dbReference>
<dbReference type="InterPro" id="IPR006565">
    <property type="entry name" value="BTP"/>
</dbReference>
<dbReference type="SUPFAM" id="SSF57903">
    <property type="entry name" value="FYVE/PHD zinc finger"/>
    <property type="match status" value="1"/>
</dbReference>
<dbReference type="Pfam" id="PF07524">
    <property type="entry name" value="Bromo_TP"/>
    <property type="match status" value="1"/>
</dbReference>
<accession>A0ABM3K3J5</accession>
<dbReference type="RefSeq" id="XP_049316049.1">
    <property type="nucleotide sequence ID" value="XM_049460092.1"/>
</dbReference>
<evidence type="ECO:0000256" key="8">
    <source>
        <dbReference type="PROSITE-ProRule" id="PRU00146"/>
    </source>
</evidence>
<keyword evidence="4" id="KW-0862">Zinc</keyword>
<feature type="compositionally biased region" description="Basic residues" evidence="9">
    <location>
        <begin position="1285"/>
        <end position="1294"/>
    </location>
</feature>
<dbReference type="SMART" id="SM00576">
    <property type="entry name" value="BTP"/>
    <property type="match status" value="1"/>
</dbReference>
<dbReference type="CDD" id="cd15522">
    <property type="entry name" value="PHD_TAF3"/>
    <property type="match status" value="1"/>
</dbReference>
<proteinExistence type="predicted"/>
<keyword evidence="2" id="KW-0479">Metal-binding</keyword>
<gene>
    <name evidence="12" type="primary">LOC105227957</name>
</gene>
<feature type="region of interest" description="Disordered" evidence="9">
    <location>
        <begin position="682"/>
        <end position="718"/>
    </location>
</feature>
<dbReference type="GeneID" id="105227957"/>
<feature type="compositionally biased region" description="Basic and acidic residues" evidence="9">
    <location>
        <begin position="986"/>
        <end position="995"/>
    </location>
</feature>
<feature type="region of interest" description="Disordered" evidence="9">
    <location>
        <begin position="582"/>
        <end position="604"/>
    </location>
</feature>
<dbReference type="PANTHER" id="PTHR46452">
    <property type="entry name" value="TRANSCRIPTION INITIATION FACTOR TFIID SUBUNIT 3"/>
    <property type="match status" value="1"/>
</dbReference>
<dbReference type="Pfam" id="PF00628">
    <property type="entry name" value="PHD"/>
    <property type="match status" value="1"/>
</dbReference>
<reference evidence="12" key="1">
    <citation type="submission" date="2025-08" db="UniProtKB">
        <authorList>
            <consortium name="RefSeq"/>
        </authorList>
    </citation>
    <scope>IDENTIFICATION</scope>
    <source>
        <tissue evidence="12">Adult</tissue>
    </source>
</reference>
<dbReference type="SMART" id="SM00249">
    <property type="entry name" value="PHD"/>
    <property type="match status" value="1"/>
</dbReference>
<evidence type="ECO:0000256" key="4">
    <source>
        <dbReference type="ARBA" id="ARBA00022833"/>
    </source>
</evidence>
<keyword evidence="3 8" id="KW-0863">Zinc-finger</keyword>
<evidence type="ECO:0000256" key="1">
    <source>
        <dbReference type="ARBA" id="ARBA00004123"/>
    </source>
</evidence>
<dbReference type="Proteomes" id="UP001652620">
    <property type="component" value="Chromosome 6"/>
</dbReference>
<dbReference type="PROSITE" id="PS50016">
    <property type="entry name" value="ZF_PHD_2"/>
    <property type="match status" value="1"/>
</dbReference>
<evidence type="ECO:0000256" key="2">
    <source>
        <dbReference type="ARBA" id="ARBA00022723"/>
    </source>
</evidence>
<evidence type="ECO:0000259" key="10">
    <source>
        <dbReference type="PROSITE" id="PS50016"/>
    </source>
</evidence>
<dbReference type="Gene3D" id="3.30.40.10">
    <property type="entry name" value="Zinc/RING finger domain, C3HC4 (zinc finger)"/>
    <property type="match status" value="1"/>
</dbReference>
<protein>
    <submittedName>
        <fullName evidence="12">Uncharacterized protein LOC105227957 isoform X1</fullName>
    </submittedName>
</protein>
<feature type="compositionally biased region" description="Polar residues" evidence="9">
    <location>
        <begin position="701"/>
        <end position="715"/>
    </location>
</feature>
<organism evidence="11 12">
    <name type="scientific">Bactrocera dorsalis</name>
    <name type="common">Oriental fruit fly</name>
    <name type="synonym">Dacus dorsalis</name>
    <dbReference type="NCBI Taxonomy" id="27457"/>
    <lineage>
        <taxon>Eukaryota</taxon>
        <taxon>Metazoa</taxon>
        <taxon>Ecdysozoa</taxon>
        <taxon>Arthropoda</taxon>
        <taxon>Hexapoda</taxon>
        <taxon>Insecta</taxon>
        <taxon>Pterygota</taxon>
        <taxon>Neoptera</taxon>
        <taxon>Endopterygota</taxon>
        <taxon>Diptera</taxon>
        <taxon>Brachycera</taxon>
        <taxon>Muscomorpha</taxon>
        <taxon>Tephritoidea</taxon>
        <taxon>Tephritidae</taxon>
        <taxon>Bactrocera</taxon>
        <taxon>Bactrocera</taxon>
    </lineage>
</organism>
<evidence type="ECO:0000313" key="12">
    <source>
        <dbReference type="RefSeq" id="XP_049316049.1"/>
    </source>
</evidence>
<feature type="domain" description="PHD-type" evidence="10">
    <location>
        <begin position="1591"/>
        <end position="1641"/>
    </location>
</feature>
<comment type="subcellular location">
    <subcellularLocation>
        <location evidence="1">Nucleus</location>
    </subcellularLocation>
</comment>
<evidence type="ECO:0000256" key="9">
    <source>
        <dbReference type="SAM" id="MobiDB-lite"/>
    </source>
</evidence>